<reference evidence="1" key="1">
    <citation type="submission" date="2014-11" db="EMBL/GenBank/DDBJ databases">
        <authorList>
            <person name="Amaro Gonzalez C."/>
        </authorList>
    </citation>
    <scope>NUCLEOTIDE SEQUENCE</scope>
</reference>
<proteinExistence type="predicted"/>
<evidence type="ECO:0000313" key="1">
    <source>
        <dbReference type="EMBL" id="JAH65158.1"/>
    </source>
</evidence>
<sequence length="38" mass="4385">MLIRRCLRPTTLTVFSHWSPTDSGLLNSTQMFYLTAIL</sequence>
<organism evidence="1">
    <name type="scientific">Anguilla anguilla</name>
    <name type="common">European freshwater eel</name>
    <name type="synonym">Muraena anguilla</name>
    <dbReference type="NCBI Taxonomy" id="7936"/>
    <lineage>
        <taxon>Eukaryota</taxon>
        <taxon>Metazoa</taxon>
        <taxon>Chordata</taxon>
        <taxon>Craniata</taxon>
        <taxon>Vertebrata</taxon>
        <taxon>Euteleostomi</taxon>
        <taxon>Actinopterygii</taxon>
        <taxon>Neopterygii</taxon>
        <taxon>Teleostei</taxon>
        <taxon>Anguilliformes</taxon>
        <taxon>Anguillidae</taxon>
        <taxon>Anguilla</taxon>
    </lineage>
</organism>
<reference evidence="1" key="2">
    <citation type="journal article" date="2015" name="Fish Shellfish Immunol.">
        <title>Early steps in the European eel (Anguilla anguilla)-Vibrio vulnificus interaction in the gills: Role of the RtxA13 toxin.</title>
        <authorList>
            <person name="Callol A."/>
            <person name="Pajuelo D."/>
            <person name="Ebbesson L."/>
            <person name="Teles M."/>
            <person name="MacKenzie S."/>
            <person name="Amaro C."/>
        </authorList>
    </citation>
    <scope>NUCLEOTIDE SEQUENCE</scope>
</reference>
<dbReference type="AlphaFoldDB" id="A0A0E9UJJ1"/>
<name>A0A0E9UJJ1_ANGAN</name>
<dbReference type="EMBL" id="GBXM01043419">
    <property type="protein sequence ID" value="JAH65158.1"/>
    <property type="molecule type" value="Transcribed_RNA"/>
</dbReference>
<accession>A0A0E9UJJ1</accession>
<protein>
    <submittedName>
        <fullName evidence="1">Uncharacterized protein</fullName>
    </submittedName>
</protein>